<dbReference type="Pfam" id="PF11790">
    <property type="entry name" value="Glyco_hydro_cc"/>
    <property type="match status" value="1"/>
</dbReference>
<organism evidence="3 4">
    <name type="scientific">Mucilaginibacter celer</name>
    <dbReference type="NCBI Taxonomy" id="2305508"/>
    <lineage>
        <taxon>Bacteria</taxon>
        <taxon>Pseudomonadati</taxon>
        <taxon>Bacteroidota</taxon>
        <taxon>Sphingobacteriia</taxon>
        <taxon>Sphingobacteriales</taxon>
        <taxon>Sphingobacteriaceae</taxon>
        <taxon>Mucilaginibacter</taxon>
    </lineage>
</organism>
<keyword evidence="1" id="KW-0732">Signal</keyword>
<accession>A0A494VVG4</accession>
<evidence type="ECO:0000259" key="2">
    <source>
        <dbReference type="Pfam" id="PF11790"/>
    </source>
</evidence>
<dbReference type="AlphaFoldDB" id="A0A494VVG4"/>
<dbReference type="KEGG" id="muh:HYN43_008090"/>
<protein>
    <recommendedName>
        <fullName evidence="2">Asl1-like glycosyl hydrolase catalytic domain-containing protein</fullName>
    </recommendedName>
</protein>
<dbReference type="Proteomes" id="UP000270046">
    <property type="component" value="Chromosome"/>
</dbReference>
<dbReference type="InterPro" id="IPR017853">
    <property type="entry name" value="GH"/>
</dbReference>
<proteinExistence type="predicted"/>
<reference evidence="3 4" key="1">
    <citation type="submission" date="2018-10" db="EMBL/GenBank/DDBJ databases">
        <title>Genome sequencing of Mucilaginibacter sp. HYN0043.</title>
        <authorList>
            <person name="Kim M."/>
            <person name="Yi H."/>
        </authorList>
    </citation>
    <scope>NUCLEOTIDE SEQUENCE [LARGE SCALE GENOMIC DNA]</scope>
    <source>
        <strain evidence="3 4">HYN0043</strain>
    </source>
</reference>
<dbReference type="SUPFAM" id="SSF51445">
    <property type="entry name" value="(Trans)glycosidases"/>
    <property type="match status" value="1"/>
</dbReference>
<sequence length="328" mass="37136">MFRRSLWLIIALAMNAYTTGVMAQSKNFVWGINGHPLTQRDYSNNIDQQISALTDLGVNSYRFDVLLDAEGNVKKESAFLQLLARLKARNIAALPALMQSGLKGTTATDNYNKGYSQGYNFGIKYGSLLSVIEVNNEVDNKIRYRGKRTGGFPEYDTIKASRFINAIKGFIDGVKAVKPGLLVTLSVSYTHFYYLKLLQDNHVNYDIIGCHWYSNMGDIAHQKQPFADVLTSITTRFNKPVWITEFNYFRGTTKVDFATQNDYITRNISKLSEKGIIKGFFVYELFDQPALKARYPDEGCYGIMYKDTAGNYQKKDAYNGFKQAVSGK</sequence>
<dbReference type="Gene3D" id="3.20.20.80">
    <property type="entry name" value="Glycosidases"/>
    <property type="match status" value="1"/>
</dbReference>
<evidence type="ECO:0000256" key="1">
    <source>
        <dbReference type="SAM" id="SignalP"/>
    </source>
</evidence>
<dbReference type="InterPro" id="IPR024655">
    <property type="entry name" value="Asl1_glyco_hydro_catalytic"/>
</dbReference>
<feature type="chain" id="PRO_5019753069" description="Asl1-like glycosyl hydrolase catalytic domain-containing protein" evidence="1">
    <location>
        <begin position="24"/>
        <end position="328"/>
    </location>
</feature>
<dbReference type="EMBL" id="CP032869">
    <property type="protein sequence ID" value="AYL95255.1"/>
    <property type="molecule type" value="Genomic_DNA"/>
</dbReference>
<name>A0A494VVG4_9SPHI</name>
<feature type="domain" description="Asl1-like glycosyl hydrolase catalytic" evidence="2">
    <location>
        <begin position="170"/>
        <end position="283"/>
    </location>
</feature>
<gene>
    <name evidence="3" type="ORF">HYN43_008090</name>
</gene>
<evidence type="ECO:0000313" key="4">
    <source>
        <dbReference type="Proteomes" id="UP000270046"/>
    </source>
</evidence>
<dbReference type="OrthoDB" id="9809583at2"/>
<feature type="signal peptide" evidence="1">
    <location>
        <begin position="1"/>
        <end position="23"/>
    </location>
</feature>
<evidence type="ECO:0000313" key="3">
    <source>
        <dbReference type="EMBL" id="AYL95255.1"/>
    </source>
</evidence>
<keyword evidence="4" id="KW-1185">Reference proteome</keyword>